<dbReference type="Proteomes" id="UP000075025">
    <property type="component" value="Unassembled WGS sequence"/>
</dbReference>
<comment type="caution">
    <text evidence="1">The sequence shown here is derived from an EMBL/GenBank/DDBJ whole genome shotgun (WGS) entry which is preliminary data.</text>
</comment>
<accession>A0A147ESB4</accession>
<organism evidence="1 2">
    <name type="scientific">Microbacterium testaceum</name>
    <name type="common">Aureobacterium testaceum</name>
    <name type="synonym">Brevibacterium testaceum</name>
    <dbReference type="NCBI Taxonomy" id="2033"/>
    <lineage>
        <taxon>Bacteria</taxon>
        <taxon>Bacillati</taxon>
        <taxon>Actinomycetota</taxon>
        <taxon>Actinomycetes</taxon>
        <taxon>Micrococcales</taxon>
        <taxon>Microbacteriaceae</taxon>
        <taxon>Microbacterium</taxon>
    </lineage>
</organism>
<protein>
    <submittedName>
        <fullName evidence="1">Uncharacterized protein</fullName>
    </submittedName>
</protein>
<sequence>MDYATYCAELSAEADRITQASLAAARACASQGDAGGAKRELRAGTQELRLLKQQANAAAADVRLQIQEQRVAVDKKGRTIANIVGRGTFGTALRGGMARSRTTQNAQLSRMKNDLALEKARLDAVVDRATLTLAQEGNRLG</sequence>
<evidence type="ECO:0000313" key="1">
    <source>
        <dbReference type="EMBL" id="KTR87524.1"/>
    </source>
</evidence>
<gene>
    <name evidence="1" type="ORF">NS220_17700</name>
</gene>
<dbReference type="RefSeq" id="WP_058625292.1">
    <property type="nucleotide sequence ID" value="NZ_LDRT01000171.1"/>
</dbReference>
<name>A0A147ESB4_MICTE</name>
<dbReference type="AlphaFoldDB" id="A0A147ESB4"/>
<proteinExistence type="predicted"/>
<evidence type="ECO:0000313" key="2">
    <source>
        <dbReference type="Proteomes" id="UP000075025"/>
    </source>
</evidence>
<reference evidence="1 2" key="1">
    <citation type="journal article" date="2016" name="Front. Microbiol.">
        <title>Genomic Resource of Rice Seed Associated Bacteria.</title>
        <authorList>
            <person name="Midha S."/>
            <person name="Bansal K."/>
            <person name="Sharma S."/>
            <person name="Kumar N."/>
            <person name="Patil P.P."/>
            <person name="Chaudhry V."/>
            <person name="Patil P.B."/>
        </authorList>
    </citation>
    <scope>NUCLEOTIDE SEQUENCE [LARGE SCALE GENOMIC DNA]</scope>
    <source>
        <strain evidence="1 2">NS220</strain>
    </source>
</reference>
<dbReference type="PATRIC" id="fig|2033.6.peg.1205"/>
<dbReference type="EMBL" id="LDRT01000171">
    <property type="protein sequence ID" value="KTR87524.1"/>
    <property type="molecule type" value="Genomic_DNA"/>
</dbReference>